<evidence type="ECO:0000259" key="2">
    <source>
        <dbReference type="Pfam" id="PF20976"/>
    </source>
</evidence>
<dbReference type="GO" id="GO:0034965">
    <property type="term" value="P:intronic box C/D snoRNA processing"/>
    <property type="evidence" value="ECO:0007669"/>
    <property type="project" value="TreeGrafter"/>
</dbReference>
<keyword evidence="4" id="KW-1185">Reference proteome</keyword>
<dbReference type="AlphaFoldDB" id="A0AAD4EWV3"/>
<feature type="compositionally biased region" description="Low complexity" evidence="1">
    <location>
        <begin position="14"/>
        <end position="29"/>
    </location>
</feature>
<dbReference type="GO" id="GO:0005655">
    <property type="term" value="C:nucleolar ribonuclease P complex"/>
    <property type="evidence" value="ECO:0007669"/>
    <property type="project" value="InterPro"/>
</dbReference>
<evidence type="ECO:0000313" key="4">
    <source>
        <dbReference type="Proteomes" id="UP001197093"/>
    </source>
</evidence>
<dbReference type="Proteomes" id="UP001197093">
    <property type="component" value="Unassembled WGS sequence"/>
</dbReference>
<name>A0AAD4EWV3_9PEZI</name>
<dbReference type="InterPro" id="IPR049128">
    <property type="entry name" value="Pop8-like_dom"/>
</dbReference>
<comment type="caution">
    <text evidence="3">The sequence shown here is derived from an EMBL/GenBank/DDBJ whole genome shotgun (WGS) entry which is preliminary data.</text>
</comment>
<feature type="domain" description="Ribonucleases P/MRP subunit Pop8-like" evidence="2">
    <location>
        <begin position="40"/>
        <end position="122"/>
    </location>
</feature>
<organism evidence="3 4">
    <name type="scientific">Staphylotrichum longicolle</name>
    <dbReference type="NCBI Taxonomy" id="669026"/>
    <lineage>
        <taxon>Eukaryota</taxon>
        <taxon>Fungi</taxon>
        <taxon>Dikarya</taxon>
        <taxon>Ascomycota</taxon>
        <taxon>Pezizomycotina</taxon>
        <taxon>Sordariomycetes</taxon>
        <taxon>Sordariomycetidae</taxon>
        <taxon>Sordariales</taxon>
        <taxon>Chaetomiaceae</taxon>
        <taxon>Staphylotrichum</taxon>
    </lineage>
</organism>
<evidence type="ECO:0000256" key="1">
    <source>
        <dbReference type="SAM" id="MobiDB-lite"/>
    </source>
</evidence>
<sequence>MATTTDPDSMDLDPTPTKTTKTTTKTRPAPTTLTLKNPPFAYAHLTLLNPPTTTSSASSSTAPTHTLDALQVRSYLTTALRQFLGDTGAAIPVDILRLEPHAAWVRVPRADLAAFAAGVTAFGGITGTGKGRGRGRAAEDAGVEALGDWGGAGWEGGGGEVWC</sequence>
<dbReference type="GO" id="GO:0000171">
    <property type="term" value="F:ribonuclease MRP activity"/>
    <property type="evidence" value="ECO:0007669"/>
    <property type="project" value="TreeGrafter"/>
</dbReference>
<reference evidence="3" key="1">
    <citation type="submission" date="2023-02" db="EMBL/GenBank/DDBJ databases">
        <authorList>
            <person name="Palmer J.M."/>
        </authorList>
    </citation>
    <scope>NUCLEOTIDE SEQUENCE</scope>
    <source>
        <strain evidence="3">FW57</strain>
    </source>
</reference>
<dbReference type="EMBL" id="JAHCVI010000002">
    <property type="protein sequence ID" value="KAG7289019.1"/>
    <property type="molecule type" value="Genomic_DNA"/>
</dbReference>
<dbReference type="PANTHER" id="PTHR28173">
    <property type="entry name" value="RIBONUCLEASES P/MRP PROTEIN SUBUNIT POP8"/>
    <property type="match status" value="1"/>
</dbReference>
<dbReference type="GO" id="GO:0000294">
    <property type="term" value="P:nuclear-transcribed mRNA catabolic process, RNase MRP-dependent"/>
    <property type="evidence" value="ECO:0007669"/>
    <property type="project" value="TreeGrafter"/>
</dbReference>
<dbReference type="InterPro" id="IPR020347">
    <property type="entry name" value="Pop8"/>
</dbReference>
<dbReference type="GO" id="GO:0004526">
    <property type="term" value="F:ribonuclease P activity"/>
    <property type="evidence" value="ECO:0007669"/>
    <property type="project" value="TreeGrafter"/>
</dbReference>
<dbReference type="GO" id="GO:0000172">
    <property type="term" value="C:ribonuclease MRP complex"/>
    <property type="evidence" value="ECO:0007669"/>
    <property type="project" value="InterPro"/>
</dbReference>
<dbReference type="Pfam" id="PF20976">
    <property type="entry name" value="Pop8"/>
    <property type="match status" value="1"/>
</dbReference>
<accession>A0AAD4EWV3</accession>
<dbReference type="GO" id="GO:0008033">
    <property type="term" value="P:tRNA processing"/>
    <property type="evidence" value="ECO:0007669"/>
    <property type="project" value="InterPro"/>
</dbReference>
<dbReference type="PANTHER" id="PTHR28173:SF1">
    <property type="entry name" value="RIBONUCLEASES P_MRP PROTEIN SUBUNIT POP8"/>
    <property type="match status" value="1"/>
</dbReference>
<gene>
    <name evidence="3" type="ORF">NEMBOFW57_005380</name>
</gene>
<protein>
    <recommendedName>
        <fullName evidence="2">Ribonucleases P/MRP subunit Pop8-like domain-containing protein</fullName>
    </recommendedName>
</protein>
<proteinExistence type="predicted"/>
<evidence type="ECO:0000313" key="3">
    <source>
        <dbReference type="EMBL" id="KAG7289019.1"/>
    </source>
</evidence>
<feature type="region of interest" description="Disordered" evidence="1">
    <location>
        <begin position="1"/>
        <end position="29"/>
    </location>
</feature>